<feature type="region of interest" description="Disordered" evidence="1">
    <location>
        <begin position="1"/>
        <end position="26"/>
    </location>
</feature>
<reference evidence="2 3" key="1">
    <citation type="submission" date="2020-08" db="EMBL/GenBank/DDBJ databases">
        <title>Genomic Encyclopedia of Type Strains, Phase IV (KMG-IV): sequencing the most valuable type-strain genomes for metagenomic binning, comparative biology and taxonomic classification.</title>
        <authorList>
            <person name="Goeker M."/>
        </authorList>
    </citation>
    <scope>NUCLEOTIDE SEQUENCE [LARGE SCALE GENOMIC DNA]</scope>
    <source>
        <strain evidence="2 3">DSM 26718</strain>
    </source>
</reference>
<feature type="compositionally biased region" description="Basic residues" evidence="1">
    <location>
        <begin position="1"/>
        <end position="16"/>
    </location>
</feature>
<dbReference type="EMBL" id="JACHGG010000001">
    <property type="protein sequence ID" value="MBB6057993.1"/>
    <property type="molecule type" value="Genomic_DNA"/>
</dbReference>
<evidence type="ECO:0000256" key="1">
    <source>
        <dbReference type="SAM" id="MobiDB-lite"/>
    </source>
</evidence>
<evidence type="ECO:0000313" key="3">
    <source>
        <dbReference type="Proteomes" id="UP000532746"/>
    </source>
</evidence>
<accession>A0A7W9SZQ3</accession>
<gene>
    <name evidence="2" type="ORF">HNQ93_000823</name>
</gene>
<dbReference type="AlphaFoldDB" id="A0A7W9SZQ3"/>
<evidence type="ECO:0000313" key="2">
    <source>
        <dbReference type="EMBL" id="MBB6057993.1"/>
    </source>
</evidence>
<evidence type="ECO:0008006" key="4">
    <source>
        <dbReference type="Google" id="ProtNLM"/>
    </source>
</evidence>
<dbReference type="Proteomes" id="UP000532746">
    <property type="component" value="Unassembled WGS sequence"/>
</dbReference>
<name>A0A7W9SZQ3_9BACT</name>
<keyword evidence="3" id="KW-1185">Reference proteome</keyword>
<proteinExistence type="predicted"/>
<sequence length="148" mass="15832">MKPKSYRKKASRRPLRKPAPEYPTPDPAAAEVIDKVLAELPQLLAVAVVDVKSGGCLAAHSNSPAINPSTAATYNAEVVKQKAMAALQLQDEQIEDILVTLSSQLHLLQLTATGDRLIYLVVDAQDTSLALAREVLRGQVGQLKLVAG</sequence>
<dbReference type="RefSeq" id="WP_317171831.1">
    <property type="nucleotide sequence ID" value="NZ_JACHGG010000001.1"/>
</dbReference>
<protein>
    <recommendedName>
        <fullName evidence="4">Roadblock/LAMTOR2 domain-containing protein</fullName>
    </recommendedName>
</protein>
<comment type="caution">
    <text evidence="2">The sequence shown here is derived from an EMBL/GenBank/DDBJ whole genome shotgun (WGS) entry which is preliminary data.</text>
</comment>
<organism evidence="2 3">
    <name type="scientific">Hymenobacter luteus</name>
    <dbReference type="NCBI Taxonomy" id="1411122"/>
    <lineage>
        <taxon>Bacteria</taxon>
        <taxon>Pseudomonadati</taxon>
        <taxon>Bacteroidota</taxon>
        <taxon>Cytophagia</taxon>
        <taxon>Cytophagales</taxon>
        <taxon>Hymenobacteraceae</taxon>
        <taxon>Hymenobacter</taxon>
    </lineage>
</organism>